<dbReference type="AlphaFoldDB" id="R7RY69"/>
<keyword evidence="14" id="KW-1185">Reference proteome</keyword>
<dbReference type="PANTHER" id="PTHR11552:SF218">
    <property type="entry name" value="GLUCOSE-METHANOL-CHOLINE OXIDOREDUCTASE N-TERMINAL DOMAIN-CONTAINING PROTEIN"/>
    <property type="match status" value="1"/>
</dbReference>
<organism evidence="13 14">
    <name type="scientific">Stereum hirsutum (strain FP-91666)</name>
    <name type="common">White-rot fungus</name>
    <dbReference type="NCBI Taxonomy" id="721885"/>
    <lineage>
        <taxon>Eukaryota</taxon>
        <taxon>Fungi</taxon>
        <taxon>Dikarya</taxon>
        <taxon>Basidiomycota</taxon>
        <taxon>Agaricomycotina</taxon>
        <taxon>Agaricomycetes</taxon>
        <taxon>Russulales</taxon>
        <taxon>Stereaceae</taxon>
        <taxon>Stereum</taxon>
    </lineage>
</organism>
<dbReference type="OMA" id="TDPDPNM"/>
<feature type="region of interest" description="Disordered" evidence="9">
    <location>
        <begin position="644"/>
        <end position="672"/>
    </location>
</feature>
<gene>
    <name evidence="13" type="ORF">STEHIDRAFT_162697</name>
</gene>
<dbReference type="PANTHER" id="PTHR11552">
    <property type="entry name" value="GLUCOSE-METHANOL-CHOLINE GMC OXIDOREDUCTASE"/>
    <property type="match status" value="1"/>
</dbReference>
<dbReference type="InterPro" id="IPR007867">
    <property type="entry name" value="GMC_OxRtase_C"/>
</dbReference>
<dbReference type="KEGG" id="shs:STEHIDRAFT_162697"/>
<proteinExistence type="inferred from homology"/>
<keyword evidence="4 7" id="KW-0274">FAD</keyword>
<dbReference type="Pfam" id="PF05199">
    <property type="entry name" value="GMC_oxred_C"/>
    <property type="match status" value="1"/>
</dbReference>
<feature type="chain" id="PRO_5004443647" evidence="10">
    <location>
        <begin position="19"/>
        <end position="701"/>
    </location>
</feature>
<sequence length="701" mass="73013">MPLHLLLLTLSLISNVNSYPQPPSPYSHSARSSAISRRNIVTDSSQLSDSYDFIICGGGTAGLVLASRLSEDSNHTVLVLEAGDTGDAEADSINVPANAYYDSAVGGAADWAYTTVTQSNANNRAMTWPRGKVLGGSSAINGMYAVRPSQIEYDAWAALIAEDDSSASSKWGWDAQFAAMKKAETYSAPSSDTSENIAIEASDSGRGTSGPVHATYPEYMVPLVGNWTSTLSAAGVPETADAYSGENWGAYVATSAINPTNWTRSYSRSAYIDPLAPRSNLQILPNAQVTRIIFSSSSGNITANSVEWATSSSAARNTVNVTKEVIIAGGAIGSPTILMHSGVGPSDVLGAAGVDVVYDLPGVGQHLQDHISTQLSFSTSATTAKAIQDSGDYSSITGGETAFMSYINSATAYVNITQLLGSDEAQTFADSVSSALSSSASSLVPSTDSTVISGYETIYNSSQSLLMTQLGHIEILFSATTSDSAVGIQIALQRPFSQGRLYINSSDPFVYPVIDPQYLSNSADIQLLRAGFKLARTVGNTAPLSNYLTGETTPGTSTSSDDDIDTWLAQNIGTEYHPSCSCAMLPLDKGGVVDSDLKVYGLSNVRVVDASVFPIQFAAHLAVPVYGLAEQASDLIRAYYNGVSTTSNSSTNSTATSTSSSSGQTGVSTSGASHAVPFSTSPSAVGAVSLGMMLLGSMLVL</sequence>
<dbReference type="Proteomes" id="UP000053927">
    <property type="component" value="Unassembled WGS sequence"/>
</dbReference>
<feature type="binding site" evidence="7">
    <location>
        <position position="289"/>
    </location>
    <ligand>
        <name>FAD</name>
        <dbReference type="ChEBI" id="CHEBI:57692"/>
    </ligand>
</feature>
<dbReference type="OrthoDB" id="269227at2759"/>
<dbReference type="Pfam" id="PF00732">
    <property type="entry name" value="GMC_oxred_N"/>
    <property type="match status" value="1"/>
</dbReference>
<dbReference type="PROSITE" id="PS00624">
    <property type="entry name" value="GMC_OXRED_2"/>
    <property type="match status" value="1"/>
</dbReference>
<evidence type="ECO:0000256" key="10">
    <source>
        <dbReference type="SAM" id="SignalP"/>
    </source>
</evidence>
<feature type="active site" description="Proton donor" evidence="6">
    <location>
        <position position="577"/>
    </location>
</feature>
<dbReference type="GO" id="GO:0050660">
    <property type="term" value="F:flavin adenine dinucleotide binding"/>
    <property type="evidence" value="ECO:0007669"/>
    <property type="project" value="InterPro"/>
</dbReference>
<dbReference type="eggNOG" id="KOG1238">
    <property type="taxonomic scope" value="Eukaryota"/>
</dbReference>
<name>R7RY69_STEHR</name>
<dbReference type="GeneID" id="18802147"/>
<comment type="similarity">
    <text evidence="2 8">Belongs to the GMC oxidoreductase family.</text>
</comment>
<dbReference type="PROSITE" id="PS00623">
    <property type="entry name" value="GMC_OXRED_1"/>
    <property type="match status" value="1"/>
</dbReference>
<evidence type="ECO:0000256" key="1">
    <source>
        <dbReference type="ARBA" id="ARBA00001974"/>
    </source>
</evidence>
<dbReference type="Gene3D" id="3.30.560.10">
    <property type="entry name" value="Glucose Oxidase, domain 3"/>
    <property type="match status" value="1"/>
</dbReference>
<protein>
    <submittedName>
        <fullName evidence="13">Alcohol oxidase</fullName>
    </submittedName>
</protein>
<keyword evidence="5" id="KW-0560">Oxidoreductase</keyword>
<keyword evidence="10" id="KW-0732">Signal</keyword>
<evidence type="ECO:0000259" key="11">
    <source>
        <dbReference type="PROSITE" id="PS00623"/>
    </source>
</evidence>
<dbReference type="InterPro" id="IPR027424">
    <property type="entry name" value="Glucose_Oxidase_domain_2"/>
</dbReference>
<dbReference type="SUPFAM" id="SSF51905">
    <property type="entry name" value="FAD/NAD(P)-binding domain"/>
    <property type="match status" value="1"/>
</dbReference>
<evidence type="ECO:0000313" key="14">
    <source>
        <dbReference type="Proteomes" id="UP000053927"/>
    </source>
</evidence>
<comment type="cofactor">
    <cofactor evidence="1 7">
        <name>FAD</name>
        <dbReference type="ChEBI" id="CHEBI:57692"/>
    </cofactor>
</comment>
<dbReference type="SUPFAM" id="SSF54373">
    <property type="entry name" value="FAD-linked reductases, C-terminal domain"/>
    <property type="match status" value="1"/>
</dbReference>
<dbReference type="Gene3D" id="4.10.450.10">
    <property type="entry name" value="Glucose Oxidase, domain 2"/>
    <property type="match status" value="1"/>
</dbReference>
<evidence type="ECO:0000256" key="2">
    <source>
        <dbReference type="ARBA" id="ARBA00010790"/>
    </source>
</evidence>
<dbReference type="InterPro" id="IPR000172">
    <property type="entry name" value="GMC_OxRdtase_N"/>
</dbReference>
<evidence type="ECO:0000313" key="13">
    <source>
        <dbReference type="EMBL" id="EIM80279.1"/>
    </source>
</evidence>
<evidence type="ECO:0000259" key="12">
    <source>
        <dbReference type="PROSITE" id="PS00624"/>
    </source>
</evidence>
<feature type="active site" description="Proton acceptor" evidence="6">
    <location>
        <position position="620"/>
    </location>
</feature>
<accession>R7RY69</accession>
<evidence type="ECO:0000256" key="7">
    <source>
        <dbReference type="PIRSR" id="PIRSR000137-2"/>
    </source>
</evidence>
<reference evidence="14" key="1">
    <citation type="journal article" date="2012" name="Science">
        <title>The Paleozoic origin of enzymatic lignin decomposition reconstructed from 31 fungal genomes.</title>
        <authorList>
            <person name="Floudas D."/>
            <person name="Binder M."/>
            <person name="Riley R."/>
            <person name="Barry K."/>
            <person name="Blanchette R.A."/>
            <person name="Henrissat B."/>
            <person name="Martinez A.T."/>
            <person name="Otillar R."/>
            <person name="Spatafora J.W."/>
            <person name="Yadav J.S."/>
            <person name="Aerts A."/>
            <person name="Benoit I."/>
            <person name="Boyd A."/>
            <person name="Carlson A."/>
            <person name="Copeland A."/>
            <person name="Coutinho P.M."/>
            <person name="de Vries R.P."/>
            <person name="Ferreira P."/>
            <person name="Findley K."/>
            <person name="Foster B."/>
            <person name="Gaskell J."/>
            <person name="Glotzer D."/>
            <person name="Gorecki P."/>
            <person name="Heitman J."/>
            <person name="Hesse C."/>
            <person name="Hori C."/>
            <person name="Igarashi K."/>
            <person name="Jurgens J.A."/>
            <person name="Kallen N."/>
            <person name="Kersten P."/>
            <person name="Kohler A."/>
            <person name="Kuees U."/>
            <person name="Kumar T.K.A."/>
            <person name="Kuo A."/>
            <person name="LaButti K."/>
            <person name="Larrondo L.F."/>
            <person name="Lindquist E."/>
            <person name="Ling A."/>
            <person name="Lombard V."/>
            <person name="Lucas S."/>
            <person name="Lundell T."/>
            <person name="Martin R."/>
            <person name="McLaughlin D.J."/>
            <person name="Morgenstern I."/>
            <person name="Morin E."/>
            <person name="Murat C."/>
            <person name="Nagy L.G."/>
            <person name="Nolan M."/>
            <person name="Ohm R.A."/>
            <person name="Patyshakuliyeva A."/>
            <person name="Rokas A."/>
            <person name="Ruiz-Duenas F.J."/>
            <person name="Sabat G."/>
            <person name="Salamov A."/>
            <person name="Samejima M."/>
            <person name="Schmutz J."/>
            <person name="Slot J.C."/>
            <person name="St John F."/>
            <person name="Stenlid J."/>
            <person name="Sun H."/>
            <person name="Sun S."/>
            <person name="Syed K."/>
            <person name="Tsang A."/>
            <person name="Wiebenga A."/>
            <person name="Young D."/>
            <person name="Pisabarro A."/>
            <person name="Eastwood D.C."/>
            <person name="Martin F."/>
            <person name="Cullen D."/>
            <person name="Grigoriev I.V."/>
            <person name="Hibbett D.S."/>
        </authorList>
    </citation>
    <scope>NUCLEOTIDE SEQUENCE [LARGE SCALE GENOMIC DNA]</scope>
    <source>
        <strain evidence="14">FP-91666</strain>
    </source>
</reference>
<feature type="domain" description="Glucose-methanol-choline oxidoreductase N-terminal" evidence="11">
    <location>
        <begin position="131"/>
        <end position="154"/>
    </location>
</feature>
<dbReference type="InterPro" id="IPR012132">
    <property type="entry name" value="GMC_OxRdtase"/>
</dbReference>
<evidence type="ECO:0000256" key="4">
    <source>
        <dbReference type="ARBA" id="ARBA00022827"/>
    </source>
</evidence>
<evidence type="ECO:0000256" key="3">
    <source>
        <dbReference type="ARBA" id="ARBA00022630"/>
    </source>
</evidence>
<evidence type="ECO:0000256" key="5">
    <source>
        <dbReference type="ARBA" id="ARBA00023002"/>
    </source>
</evidence>
<evidence type="ECO:0000256" key="8">
    <source>
        <dbReference type="RuleBase" id="RU003968"/>
    </source>
</evidence>
<dbReference type="PIRSF" id="PIRSF000137">
    <property type="entry name" value="Alcohol_oxidase"/>
    <property type="match status" value="1"/>
</dbReference>
<keyword evidence="3 8" id="KW-0285">Flavoprotein</keyword>
<dbReference type="GO" id="GO:0016614">
    <property type="term" value="F:oxidoreductase activity, acting on CH-OH group of donors"/>
    <property type="evidence" value="ECO:0007669"/>
    <property type="project" value="InterPro"/>
</dbReference>
<feature type="domain" description="Glucose-methanol-choline oxidoreductase N-terminal" evidence="12">
    <location>
        <begin position="330"/>
        <end position="344"/>
    </location>
</feature>
<feature type="signal peptide" evidence="10">
    <location>
        <begin position="1"/>
        <end position="18"/>
    </location>
</feature>
<evidence type="ECO:0000256" key="9">
    <source>
        <dbReference type="SAM" id="MobiDB-lite"/>
    </source>
</evidence>
<dbReference type="EMBL" id="JH687398">
    <property type="protein sequence ID" value="EIM80279.1"/>
    <property type="molecule type" value="Genomic_DNA"/>
</dbReference>
<feature type="binding site" evidence="7">
    <location>
        <position position="133"/>
    </location>
    <ligand>
        <name>FAD</name>
        <dbReference type="ChEBI" id="CHEBI:57692"/>
    </ligand>
</feature>
<dbReference type="Gene3D" id="3.50.50.60">
    <property type="entry name" value="FAD/NAD(P)-binding domain"/>
    <property type="match status" value="1"/>
</dbReference>
<evidence type="ECO:0000256" key="6">
    <source>
        <dbReference type="PIRSR" id="PIRSR000137-1"/>
    </source>
</evidence>
<dbReference type="InterPro" id="IPR036188">
    <property type="entry name" value="FAD/NAD-bd_sf"/>
</dbReference>
<dbReference type="RefSeq" id="XP_007310423.1">
    <property type="nucleotide sequence ID" value="XM_007310361.1"/>
</dbReference>